<name>A0A7X2NSL0_9FIRM</name>
<dbReference type="InterPro" id="IPR029058">
    <property type="entry name" value="AB_hydrolase_fold"/>
</dbReference>
<dbReference type="InterPro" id="IPR022267">
    <property type="entry name" value="Asp2"/>
</dbReference>
<dbReference type="EMBL" id="VUMN01000016">
    <property type="protein sequence ID" value="MSS58762.1"/>
    <property type="molecule type" value="Genomic_DNA"/>
</dbReference>
<proteinExistence type="predicted"/>
<dbReference type="GO" id="GO:0015031">
    <property type="term" value="P:protein transport"/>
    <property type="evidence" value="ECO:0007669"/>
    <property type="project" value="InterPro"/>
</dbReference>
<dbReference type="Proteomes" id="UP000461880">
    <property type="component" value="Unassembled WGS sequence"/>
</dbReference>
<organism evidence="1 2">
    <name type="scientific">Stecheria intestinalis</name>
    <dbReference type="NCBI Taxonomy" id="2606630"/>
    <lineage>
        <taxon>Bacteria</taxon>
        <taxon>Bacillati</taxon>
        <taxon>Bacillota</taxon>
        <taxon>Erysipelotrichia</taxon>
        <taxon>Erysipelotrichales</taxon>
        <taxon>Erysipelotrichaceae</taxon>
        <taxon>Stecheria</taxon>
    </lineage>
</organism>
<evidence type="ECO:0000313" key="2">
    <source>
        <dbReference type="Proteomes" id="UP000461880"/>
    </source>
</evidence>
<dbReference type="AlphaFoldDB" id="A0A7X2NSL0"/>
<dbReference type="NCBIfam" id="TIGR03712">
    <property type="entry name" value="acc_sec_asp2"/>
    <property type="match status" value="1"/>
</dbReference>
<accession>A0A7X2NSL0</accession>
<dbReference type="RefSeq" id="WP_154504676.1">
    <property type="nucleotide sequence ID" value="NZ_VUMN01000016.1"/>
</dbReference>
<dbReference type="SUPFAM" id="SSF53474">
    <property type="entry name" value="alpha/beta-Hydrolases"/>
    <property type="match status" value="1"/>
</dbReference>
<reference evidence="1 2" key="1">
    <citation type="submission" date="2019-08" db="EMBL/GenBank/DDBJ databases">
        <title>In-depth cultivation of the pig gut microbiome towards novel bacterial diversity and tailored functional studies.</title>
        <authorList>
            <person name="Wylensek D."/>
            <person name="Hitch T.C.A."/>
            <person name="Clavel T."/>
        </authorList>
    </citation>
    <scope>NUCLEOTIDE SEQUENCE [LARGE SCALE GENOMIC DNA]</scope>
    <source>
        <strain evidence="1 2">Oil+RF-744-GAM-WT-6</strain>
    </source>
</reference>
<keyword evidence="2" id="KW-1185">Reference proteome</keyword>
<gene>
    <name evidence="1" type="primary">asp2</name>
    <name evidence="1" type="ORF">FYJ51_07560</name>
</gene>
<protein>
    <submittedName>
        <fullName evidence="1">Accessory Sec system protein Asp2</fullName>
    </submittedName>
</protein>
<sequence>MISIQALQLGGNDLSLEVVFSEDVKWNYEPELNASDPEYDIAFILRELSEEEAKYLNRHVRAHCLFFLAGLKQNSAMEWLRKARAGQEISAADLKPFLSDQLKNYESRSYGEKFDPHMMSVSPYFHGSVTWHGYTEAVLEGSFGDTMHQAVFWRGNIPVEEGQAIDFWLEYEKDDSVSIELQIIQFPRGSVSAIQNTWTFSEADLRQPVTIDNEKLSGPVFVSLNACGHGKLKIRALHDRYSRRGAGAFLPGGKRLVTADGEEVFTYFDPGDLKPPLCVYFSGYKTMEGFEGYRMMRRMGCPFLLISESRLEGGAFYLGSEEYESLIVSAIRKACGELGFSENQVVLSGLSMGTFAALYYAIRIAAGNVIVGKPLVSLGNVAENERLVRPGLFATSLDVLWKSEGSLSQEAVKALNARFWDQFEKTDWSGRTIYAAYMIEDDYDQDAYQKLLAHMKGSQAKLIGKGLHGRHNDDTHGIVSWFIWQYHRVLREEFGREQKQDE</sequence>
<comment type="caution">
    <text evidence="1">The sequence shown here is derived from an EMBL/GenBank/DDBJ whole genome shotgun (WGS) entry which is preliminary data.</text>
</comment>
<evidence type="ECO:0000313" key="1">
    <source>
        <dbReference type="EMBL" id="MSS58762.1"/>
    </source>
</evidence>
<dbReference type="Pfam" id="PF16929">
    <property type="entry name" value="Asp2"/>
    <property type="match status" value="1"/>
</dbReference>